<comment type="caution">
    <text evidence="1">The sequence shown here is derived from an EMBL/GenBank/DDBJ whole genome shotgun (WGS) entry which is preliminary data.</text>
</comment>
<evidence type="ECO:0000313" key="1">
    <source>
        <dbReference type="EMBL" id="GFT27754.1"/>
    </source>
</evidence>
<dbReference type="InterPro" id="IPR008042">
    <property type="entry name" value="Retrotrans_Pao"/>
</dbReference>
<keyword evidence="2" id="KW-1185">Reference proteome</keyword>
<name>A0A8X6NPW0_NEPPI</name>
<dbReference type="OrthoDB" id="6413980at2759"/>
<accession>A0A8X6NPW0</accession>
<protein>
    <submittedName>
        <fullName evidence="1">Uncharacterized protein</fullName>
    </submittedName>
</protein>
<dbReference type="Proteomes" id="UP000887013">
    <property type="component" value="Unassembled WGS sequence"/>
</dbReference>
<dbReference type="Pfam" id="PF05380">
    <property type="entry name" value="Peptidase_A17"/>
    <property type="match status" value="1"/>
</dbReference>
<dbReference type="AlphaFoldDB" id="A0A8X6NPW0"/>
<sequence length="124" mass="14266">MYLDGILTGYSNLKELELLKSELVQLFESAGMSLHKWNFSHSNSDLPDLQFDQLSEKDSVKTLEPVISEAKFFMQSLWLLKIDWHEKLPAAVAKEWSTFVLSLLALEKTKSPRFVPLEDPTPRI</sequence>
<dbReference type="EMBL" id="BMAW01012265">
    <property type="protein sequence ID" value="GFT27754.1"/>
    <property type="molecule type" value="Genomic_DNA"/>
</dbReference>
<evidence type="ECO:0000313" key="2">
    <source>
        <dbReference type="Proteomes" id="UP000887013"/>
    </source>
</evidence>
<proteinExistence type="predicted"/>
<organism evidence="1 2">
    <name type="scientific">Nephila pilipes</name>
    <name type="common">Giant wood spider</name>
    <name type="synonym">Nephila maculata</name>
    <dbReference type="NCBI Taxonomy" id="299642"/>
    <lineage>
        <taxon>Eukaryota</taxon>
        <taxon>Metazoa</taxon>
        <taxon>Ecdysozoa</taxon>
        <taxon>Arthropoda</taxon>
        <taxon>Chelicerata</taxon>
        <taxon>Arachnida</taxon>
        <taxon>Araneae</taxon>
        <taxon>Araneomorphae</taxon>
        <taxon>Entelegynae</taxon>
        <taxon>Araneoidea</taxon>
        <taxon>Nephilidae</taxon>
        <taxon>Nephila</taxon>
    </lineage>
</organism>
<reference evidence="1" key="1">
    <citation type="submission" date="2020-08" db="EMBL/GenBank/DDBJ databases">
        <title>Multicomponent nature underlies the extraordinary mechanical properties of spider dragline silk.</title>
        <authorList>
            <person name="Kono N."/>
            <person name="Nakamura H."/>
            <person name="Mori M."/>
            <person name="Yoshida Y."/>
            <person name="Ohtoshi R."/>
            <person name="Malay A.D."/>
            <person name="Moran D.A.P."/>
            <person name="Tomita M."/>
            <person name="Numata K."/>
            <person name="Arakawa K."/>
        </authorList>
    </citation>
    <scope>NUCLEOTIDE SEQUENCE</scope>
</reference>
<gene>
    <name evidence="1" type="primary">AVEN_202539_1</name>
    <name evidence="1" type="ORF">NPIL_194921</name>
</gene>